<dbReference type="Pfam" id="PF00233">
    <property type="entry name" value="PDEase_I"/>
    <property type="match status" value="2"/>
</dbReference>
<accession>A0A3R7BD18</accession>
<dbReference type="Pfam" id="PF01852">
    <property type="entry name" value="START"/>
    <property type="match status" value="1"/>
</dbReference>
<feature type="region of interest" description="Disordered" evidence="3">
    <location>
        <begin position="345"/>
        <end position="370"/>
    </location>
</feature>
<reference evidence="6 7" key="1">
    <citation type="submission" date="2018-08" db="EMBL/GenBank/DDBJ databases">
        <title>Aphanomyces genome sequencing and annotation.</title>
        <authorList>
            <person name="Minardi D."/>
            <person name="Oidtmann B."/>
            <person name="Van Der Giezen M."/>
            <person name="Studholme D.J."/>
        </authorList>
    </citation>
    <scope>NUCLEOTIDE SEQUENCE [LARGE SCALE GENOMIC DNA]</scope>
    <source>
        <strain evidence="6 7">Da</strain>
    </source>
</reference>
<dbReference type="Proteomes" id="UP000285430">
    <property type="component" value="Unassembled WGS sequence"/>
</dbReference>
<dbReference type="Gene3D" id="3.30.530.20">
    <property type="match status" value="1"/>
</dbReference>
<evidence type="ECO:0000256" key="2">
    <source>
        <dbReference type="ARBA" id="ARBA00022801"/>
    </source>
</evidence>
<evidence type="ECO:0000313" key="6">
    <source>
        <dbReference type="EMBL" id="RHZ06971.1"/>
    </source>
</evidence>
<dbReference type="AlphaFoldDB" id="A0A3R7BD18"/>
<gene>
    <name evidence="6" type="ORF">DYB37_007931</name>
</gene>
<name>A0A3R7BD18_APHAT</name>
<evidence type="ECO:0000259" key="4">
    <source>
        <dbReference type="PROSITE" id="PS50848"/>
    </source>
</evidence>
<dbReference type="PROSITE" id="PS51845">
    <property type="entry name" value="PDEASE_I_2"/>
    <property type="match status" value="1"/>
</dbReference>
<dbReference type="VEuPathDB" id="FungiDB:H257_05223"/>
<evidence type="ECO:0008006" key="8">
    <source>
        <dbReference type="Google" id="ProtNLM"/>
    </source>
</evidence>
<dbReference type="PROSITE" id="PS50848">
    <property type="entry name" value="START"/>
    <property type="match status" value="1"/>
</dbReference>
<dbReference type="Gene3D" id="1.10.1300.10">
    <property type="entry name" value="3'5'-cyclic nucleotide phosphodiesterase, catalytic domain"/>
    <property type="match status" value="2"/>
</dbReference>
<evidence type="ECO:0000256" key="3">
    <source>
        <dbReference type="SAM" id="MobiDB-lite"/>
    </source>
</evidence>
<evidence type="ECO:0000256" key="1">
    <source>
        <dbReference type="ARBA" id="ARBA00022723"/>
    </source>
</evidence>
<comment type="caution">
    <text evidence="6">The sequence shown here is derived from an EMBL/GenBank/DDBJ whole genome shotgun (WGS) entry which is preliminary data.</text>
</comment>
<dbReference type="SUPFAM" id="SSF109604">
    <property type="entry name" value="HD-domain/PDEase-like"/>
    <property type="match status" value="1"/>
</dbReference>
<proteinExistence type="predicted"/>
<dbReference type="GO" id="GO:0008289">
    <property type="term" value="F:lipid binding"/>
    <property type="evidence" value="ECO:0007669"/>
    <property type="project" value="InterPro"/>
</dbReference>
<keyword evidence="1" id="KW-0479">Metal-binding</keyword>
<sequence length="822" mass="91888">MLHRRTNGPVTWIPISNSSSTSPHVQVFSGKKPGESSTVAYFCAVTQLQASLDDVARVFRTETTAKYREHAKTFAPDYLDCASLTNLVLPTETTPLHYIGVKWAAVESPTIFIKPRDFCFLECQDEFVDRRTGRRGWVHSMHSVSWGQVCPPMDKSHGLVRGSIYRSGYVFIESDRPNCLEVVHVLQVDMKGSVPSWVMSSIMKRRVMEVGRLQHYFRRVKPFSPSLLALTDKPKKSYALHCHACRTPHVEASATADEFWDDEPRAFKTDRGPRKQGRFQSADWFLSHRAALMANPFRPSVSLSCDAADSALMSDVADASAEVHDEAMPGTTKFPDHYMRPSVSRRGPPLNQRVDGGGAAALQRSRQTRENHRLGESFGIEHFNPEDIMFHSLDRPSSNILMGHRTASAVRRDEWTFNSLLAVRPSSQYGMSYGSSSRLSDMSDLSMDAHSYQDGDCFAPMQMLEEGEFESELSIALKMPLHKQREALKQAARILRGSHAASLAYVPPMEETASKATEASDDDDDDDGGPESPIVGAVTLLRKLHQQCADHERKEASVGLHDVEVLLHAFAELVDPETPVYAREDVIELNNAYASPVSLAVSSEEIVTSVPGPMPPDSPDAKHRMLGGRGSALNILIGVDMEALVKKELAKISTWNFNVLEGHTGYSNNFHINTNDHLAIRYAYRSPLENMHCAVAFELLHSRECDILATLSDVERIEVALHAADVSNPVKPWAVYQTWTDRIMTEFYAQGDHERRLALPMSFGCDRHNPIPQAKMQAGFILGIVRPVFHTLSRVPKVHLKHCLDQLDRNLKVWQDQLAPTA</sequence>
<dbReference type="EMBL" id="QUTH01006524">
    <property type="protein sequence ID" value="RHZ06971.1"/>
    <property type="molecule type" value="Genomic_DNA"/>
</dbReference>
<dbReference type="InterPro" id="IPR023393">
    <property type="entry name" value="START-like_dom_sf"/>
</dbReference>
<dbReference type="InterPro" id="IPR002913">
    <property type="entry name" value="START_lipid-bd_dom"/>
</dbReference>
<dbReference type="InterPro" id="IPR036971">
    <property type="entry name" value="PDEase_catalytic_dom_sf"/>
</dbReference>
<dbReference type="InterPro" id="IPR002073">
    <property type="entry name" value="PDEase_catalytic_dom"/>
</dbReference>
<feature type="compositionally biased region" description="Acidic residues" evidence="3">
    <location>
        <begin position="519"/>
        <end position="529"/>
    </location>
</feature>
<dbReference type="GO" id="GO:0004114">
    <property type="term" value="F:3',5'-cyclic-nucleotide phosphodiesterase activity"/>
    <property type="evidence" value="ECO:0007669"/>
    <property type="project" value="InterPro"/>
</dbReference>
<evidence type="ECO:0000313" key="7">
    <source>
        <dbReference type="Proteomes" id="UP000285430"/>
    </source>
</evidence>
<feature type="domain" description="START" evidence="4">
    <location>
        <begin position="113"/>
        <end position="205"/>
    </location>
</feature>
<feature type="region of interest" description="Disordered" evidence="3">
    <location>
        <begin position="506"/>
        <end position="534"/>
    </location>
</feature>
<dbReference type="PANTHER" id="PTHR11347">
    <property type="entry name" value="CYCLIC NUCLEOTIDE PHOSPHODIESTERASE"/>
    <property type="match status" value="1"/>
</dbReference>
<dbReference type="GO" id="GO:0046872">
    <property type="term" value="F:metal ion binding"/>
    <property type="evidence" value="ECO:0007669"/>
    <property type="project" value="UniProtKB-KW"/>
</dbReference>
<keyword evidence="2" id="KW-0378">Hydrolase</keyword>
<dbReference type="VEuPathDB" id="FungiDB:H257_05224"/>
<evidence type="ECO:0000259" key="5">
    <source>
        <dbReference type="PROSITE" id="PS51845"/>
    </source>
</evidence>
<organism evidence="6 7">
    <name type="scientific">Aphanomyces astaci</name>
    <name type="common">Crayfish plague agent</name>
    <dbReference type="NCBI Taxonomy" id="112090"/>
    <lineage>
        <taxon>Eukaryota</taxon>
        <taxon>Sar</taxon>
        <taxon>Stramenopiles</taxon>
        <taxon>Oomycota</taxon>
        <taxon>Saprolegniomycetes</taxon>
        <taxon>Saprolegniales</taxon>
        <taxon>Verrucalvaceae</taxon>
        <taxon>Aphanomyces</taxon>
    </lineage>
</organism>
<dbReference type="SUPFAM" id="SSF55961">
    <property type="entry name" value="Bet v1-like"/>
    <property type="match status" value="1"/>
</dbReference>
<dbReference type="GO" id="GO:0007165">
    <property type="term" value="P:signal transduction"/>
    <property type="evidence" value="ECO:0007669"/>
    <property type="project" value="InterPro"/>
</dbReference>
<feature type="domain" description="PDEase" evidence="5">
    <location>
        <begin position="721"/>
        <end position="821"/>
    </location>
</feature>
<protein>
    <recommendedName>
        <fullName evidence="8">START domain-containing protein</fullName>
    </recommendedName>
</protein>